<gene>
    <name evidence="1" type="ORF">S06H3_53315</name>
</gene>
<organism evidence="1">
    <name type="scientific">marine sediment metagenome</name>
    <dbReference type="NCBI Taxonomy" id="412755"/>
    <lineage>
        <taxon>unclassified sequences</taxon>
        <taxon>metagenomes</taxon>
        <taxon>ecological metagenomes</taxon>
    </lineage>
</organism>
<dbReference type="AlphaFoldDB" id="X1QYI8"/>
<dbReference type="NCBIfam" id="TIGR04256">
    <property type="entry name" value="GxxExxY"/>
    <property type="match status" value="1"/>
</dbReference>
<dbReference type="Pfam" id="PF13366">
    <property type="entry name" value="PDDEXK_3"/>
    <property type="match status" value="1"/>
</dbReference>
<name>X1QYI8_9ZZZZ</name>
<sequence length="84" mass="9631">LQVEAEKALKVYYDNQVVGDFNVDLFIENEIIVELKSIENLIRAHEVQLVNYLNGLNKEIGLLINFGPKGVEVKRKYRLPMGTN</sequence>
<feature type="non-terminal residue" evidence="1">
    <location>
        <position position="1"/>
    </location>
</feature>
<comment type="caution">
    <text evidence="1">The sequence shown here is derived from an EMBL/GenBank/DDBJ whole genome shotgun (WGS) entry which is preliminary data.</text>
</comment>
<dbReference type="EMBL" id="BARV01033985">
    <property type="protein sequence ID" value="GAI55930.1"/>
    <property type="molecule type" value="Genomic_DNA"/>
</dbReference>
<protein>
    <recommendedName>
        <fullName evidence="2">GxxExxY protein</fullName>
    </recommendedName>
</protein>
<evidence type="ECO:0000313" key="1">
    <source>
        <dbReference type="EMBL" id="GAI55930.1"/>
    </source>
</evidence>
<evidence type="ECO:0008006" key="2">
    <source>
        <dbReference type="Google" id="ProtNLM"/>
    </source>
</evidence>
<accession>X1QYI8</accession>
<proteinExistence type="predicted"/>
<reference evidence="1" key="1">
    <citation type="journal article" date="2014" name="Front. Microbiol.">
        <title>High frequency of phylogenetically diverse reductive dehalogenase-homologous genes in deep subseafloor sedimentary metagenomes.</title>
        <authorList>
            <person name="Kawai M."/>
            <person name="Futagami T."/>
            <person name="Toyoda A."/>
            <person name="Takaki Y."/>
            <person name="Nishi S."/>
            <person name="Hori S."/>
            <person name="Arai W."/>
            <person name="Tsubouchi T."/>
            <person name="Morono Y."/>
            <person name="Uchiyama I."/>
            <person name="Ito T."/>
            <person name="Fujiyama A."/>
            <person name="Inagaki F."/>
            <person name="Takami H."/>
        </authorList>
    </citation>
    <scope>NUCLEOTIDE SEQUENCE</scope>
    <source>
        <strain evidence="1">Expedition CK06-06</strain>
    </source>
</reference>
<dbReference type="InterPro" id="IPR026350">
    <property type="entry name" value="GxxExxY"/>
</dbReference>